<evidence type="ECO:0000313" key="4">
    <source>
        <dbReference type="EMBL" id="GGJ67389.1"/>
    </source>
</evidence>
<accession>A0A917P9A5</accession>
<gene>
    <name evidence="4" type="primary">frcA</name>
    <name evidence="4" type="ORF">GCM10008939_09590</name>
</gene>
<dbReference type="InterPro" id="IPR027417">
    <property type="entry name" value="P-loop_NTPase"/>
</dbReference>
<dbReference type="Pfam" id="PF00005">
    <property type="entry name" value="ABC_tran"/>
    <property type="match status" value="1"/>
</dbReference>
<evidence type="ECO:0000256" key="1">
    <source>
        <dbReference type="ARBA" id="ARBA00022741"/>
    </source>
</evidence>
<reference evidence="4" key="1">
    <citation type="journal article" date="2014" name="Int. J. Syst. Evol. Microbiol.">
        <title>Complete genome sequence of Corynebacterium casei LMG S-19264T (=DSM 44701T), isolated from a smear-ripened cheese.</title>
        <authorList>
            <consortium name="US DOE Joint Genome Institute (JGI-PGF)"/>
            <person name="Walter F."/>
            <person name="Albersmeier A."/>
            <person name="Kalinowski J."/>
            <person name="Ruckert C."/>
        </authorList>
    </citation>
    <scope>NUCLEOTIDE SEQUENCE</scope>
    <source>
        <strain evidence="4">JCM 14371</strain>
    </source>
</reference>
<name>A0A917P9A5_9DEIO</name>
<dbReference type="PANTHER" id="PTHR43790:SF8">
    <property type="entry name" value="SUGAR ABC TRANSPORTER ATP-BINDING PROTEIN"/>
    <property type="match status" value="1"/>
</dbReference>
<feature type="domain" description="ABC transporter" evidence="3">
    <location>
        <begin position="11"/>
        <end position="253"/>
    </location>
</feature>
<keyword evidence="5" id="KW-1185">Reference proteome</keyword>
<evidence type="ECO:0000256" key="2">
    <source>
        <dbReference type="ARBA" id="ARBA00022840"/>
    </source>
</evidence>
<dbReference type="PROSITE" id="PS50893">
    <property type="entry name" value="ABC_TRANSPORTER_2"/>
    <property type="match status" value="1"/>
</dbReference>
<dbReference type="AlphaFoldDB" id="A0A917P9A5"/>
<dbReference type="InterPro" id="IPR003593">
    <property type="entry name" value="AAA+_ATPase"/>
</dbReference>
<dbReference type="EMBL" id="BMOE01000002">
    <property type="protein sequence ID" value="GGJ67389.1"/>
    <property type="molecule type" value="Genomic_DNA"/>
</dbReference>
<dbReference type="PANTHER" id="PTHR43790">
    <property type="entry name" value="CARBOHYDRATE TRANSPORT ATP-BINDING PROTEIN MG119-RELATED"/>
    <property type="match status" value="1"/>
</dbReference>
<evidence type="ECO:0000313" key="5">
    <source>
        <dbReference type="Proteomes" id="UP000635726"/>
    </source>
</evidence>
<protein>
    <submittedName>
        <fullName evidence="4">Sugar ABC transporter ATP-binding protein</fullName>
    </submittedName>
</protein>
<dbReference type="RefSeq" id="WP_188961128.1">
    <property type="nucleotide sequence ID" value="NZ_BMOE01000002.1"/>
</dbReference>
<sequence length="260" mass="27817">MTDPAPPTPLLEARGITKRYGQVEALRGADFSVYPGEVVALLGDNGAGKSTLVKAITGTVTPDDGQVYFEGRPVTLHSPLDARNLGIETVFQDLALVPDMDPAGNLFLGREILRPGLLGRLGMLDRRAMHDRTVEAFTRLGVNIQDAQAKVIGMSGGQRQGVAVARAMVWASKMVLMDEPTAALGVVQARNVNDLILRVKASGVAVVLVSHNMQHVFEVADRIEILRLGRRVATFRKDDTTIEEVVAAMTGLNVQSAGAA</sequence>
<keyword evidence="1" id="KW-0547">Nucleotide-binding</keyword>
<dbReference type="Gene3D" id="3.40.50.300">
    <property type="entry name" value="P-loop containing nucleotide triphosphate hydrolases"/>
    <property type="match status" value="1"/>
</dbReference>
<keyword evidence="2 4" id="KW-0067">ATP-binding</keyword>
<dbReference type="InterPro" id="IPR003439">
    <property type="entry name" value="ABC_transporter-like_ATP-bd"/>
</dbReference>
<dbReference type="CDD" id="cd03216">
    <property type="entry name" value="ABC_Carb_Monos_I"/>
    <property type="match status" value="1"/>
</dbReference>
<proteinExistence type="predicted"/>
<comment type="caution">
    <text evidence="4">The sequence shown here is derived from an EMBL/GenBank/DDBJ whole genome shotgun (WGS) entry which is preliminary data.</text>
</comment>
<dbReference type="SMART" id="SM00382">
    <property type="entry name" value="AAA"/>
    <property type="match status" value="1"/>
</dbReference>
<dbReference type="InterPro" id="IPR050107">
    <property type="entry name" value="ABC_carbohydrate_import_ATPase"/>
</dbReference>
<organism evidence="4 5">
    <name type="scientific">Deinococcus aquiradiocola</name>
    <dbReference type="NCBI Taxonomy" id="393059"/>
    <lineage>
        <taxon>Bacteria</taxon>
        <taxon>Thermotogati</taxon>
        <taxon>Deinococcota</taxon>
        <taxon>Deinococci</taxon>
        <taxon>Deinococcales</taxon>
        <taxon>Deinococcaceae</taxon>
        <taxon>Deinococcus</taxon>
    </lineage>
</organism>
<dbReference type="Proteomes" id="UP000635726">
    <property type="component" value="Unassembled WGS sequence"/>
</dbReference>
<dbReference type="GO" id="GO:0016887">
    <property type="term" value="F:ATP hydrolysis activity"/>
    <property type="evidence" value="ECO:0007669"/>
    <property type="project" value="InterPro"/>
</dbReference>
<dbReference type="GO" id="GO:0005524">
    <property type="term" value="F:ATP binding"/>
    <property type="evidence" value="ECO:0007669"/>
    <property type="project" value="UniProtKB-KW"/>
</dbReference>
<dbReference type="SUPFAM" id="SSF52540">
    <property type="entry name" value="P-loop containing nucleoside triphosphate hydrolases"/>
    <property type="match status" value="1"/>
</dbReference>
<reference evidence="4" key="2">
    <citation type="submission" date="2020-09" db="EMBL/GenBank/DDBJ databases">
        <authorList>
            <person name="Sun Q."/>
            <person name="Ohkuma M."/>
        </authorList>
    </citation>
    <scope>NUCLEOTIDE SEQUENCE</scope>
    <source>
        <strain evidence="4">JCM 14371</strain>
    </source>
</reference>
<evidence type="ECO:0000259" key="3">
    <source>
        <dbReference type="PROSITE" id="PS50893"/>
    </source>
</evidence>